<dbReference type="Gene3D" id="2.50.20.10">
    <property type="entry name" value="Lipoprotein localisation LolA/LolB/LppX"/>
    <property type="match status" value="1"/>
</dbReference>
<dbReference type="RefSeq" id="WP_008585814.1">
    <property type="nucleotide sequence ID" value="NZ_CP007035.1"/>
</dbReference>
<dbReference type="KEGG" id="nso:NIASO_12000"/>
<feature type="region of interest" description="Disordered" evidence="1">
    <location>
        <begin position="26"/>
        <end position="45"/>
    </location>
</feature>
<protein>
    <recommendedName>
        <fullName evidence="4">Deoxyuridine 5'-triphosphate nucleotidohydrolase</fullName>
    </recommendedName>
</protein>
<dbReference type="OrthoDB" id="849114at2"/>
<organism evidence="2 3">
    <name type="scientific">Niabella soli DSM 19437</name>
    <dbReference type="NCBI Taxonomy" id="929713"/>
    <lineage>
        <taxon>Bacteria</taxon>
        <taxon>Pseudomonadati</taxon>
        <taxon>Bacteroidota</taxon>
        <taxon>Chitinophagia</taxon>
        <taxon>Chitinophagales</taxon>
        <taxon>Chitinophagaceae</taxon>
        <taxon>Niabella</taxon>
    </lineage>
</organism>
<dbReference type="Proteomes" id="UP000003586">
    <property type="component" value="Chromosome"/>
</dbReference>
<evidence type="ECO:0000313" key="2">
    <source>
        <dbReference type="EMBL" id="AHF17668.1"/>
    </source>
</evidence>
<dbReference type="EMBL" id="CP007035">
    <property type="protein sequence ID" value="AHF17668.1"/>
    <property type="molecule type" value="Genomic_DNA"/>
</dbReference>
<dbReference type="HOGENOM" id="CLU_079899_1_1_10"/>
<reference evidence="2 3" key="1">
    <citation type="submission" date="2013-12" db="EMBL/GenBank/DDBJ databases">
        <authorList>
            <consortium name="DOE Joint Genome Institute"/>
            <person name="Eisen J."/>
            <person name="Huntemann M."/>
            <person name="Han J."/>
            <person name="Chen A."/>
            <person name="Kyrpides N."/>
            <person name="Mavromatis K."/>
            <person name="Markowitz V."/>
            <person name="Palaniappan K."/>
            <person name="Ivanova N."/>
            <person name="Schaumberg A."/>
            <person name="Pati A."/>
            <person name="Liolios K."/>
            <person name="Nordberg H.P."/>
            <person name="Cantor M.N."/>
            <person name="Hua S.X."/>
            <person name="Woyke T."/>
        </authorList>
    </citation>
    <scope>NUCLEOTIDE SEQUENCE [LARGE SCALE GENOMIC DNA]</scope>
    <source>
        <strain evidence="3">DSM 19437</strain>
    </source>
</reference>
<accession>W0F795</accession>
<evidence type="ECO:0008006" key="4">
    <source>
        <dbReference type="Google" id="ProtNLM"/>
    </source>
</evidence>
<dbReference type="STRING" id="929713.NIASO_12000"/>
<dbReference type="Pfam" id="PF14125">
    <property type="entry name" value="DUF4292"/>
    <property type="match status" value="1"/>
</dbReference>
<dbReference type="PROSITE" id="PS51257">
    <property type="entry name" value="PROKAR_LIPOPROTEIN"/>
    <property type="match status" value="1"/>
</dbReference>
<evidence type="ECO:0000256" key="1">
    <source>
        <dbReference type="SAM" id="MobiDB-lite"/>
    </source>
</evidence>
<evidence type="ECO:0000313" key="3">
    <source>
        <dbReference type="Proteomes" id="UP000003586"/>
    </source>
</evidence>
<proteinExistence type="predicted"/>
<sequence length="280" mass="31519">MKYISGILSVLVVLVSCHTAKKVQRMPPPVTADSSVKVETSSTNETDKLKHKDTALITESIHSVLEKMNHINYTTFSGKAEASYSAKGDTKSFDVKVEMKKDSLIWASVTGPLGIEGARALITKDSVRIINRLNKQYISSSYVYLQERLGLPADLSTLQDLLVGNPVFIDSNNSSYTKKDNNIQITSTTRFFRNLLTVLLPDYLPSDSKLEDVDAGRNRSALLHYENYEKVNNFQFPKARQIKVTYKTDIQITLNYKSFNFNEAISTPFSVPKGYKKIDR</sequence>
<dbReference type="AlphaFoldDB" id="W0F795"/>
<feature type="compositionally biased region" description="Polar residues" evidence="1">
    <location>
        <begin position="32"/>
        <end position="44"/>
    </location>
</feature>
<name>W0F795_9BACT</name>
<dbReference type="InterPro" id="IPR025634">
    <property type="entry name" value="DUF4292"/>
</dbReference>
<gene>
    <name evidence="2" type="ORF">NIASO_12000</name>
</gene>
<dbReference type="eggNOG" id="COG2834">
    <property type="taxonomic scope" value="Bacteria"/>
</dbReference>
<keyword evidence="3" id="KW-1185">Reference proteome</keyword>